<evidence type="ECO:0000259" key="7">
    <source>
        <dbReference type="Pfam" id="PF00460"/>
    </source>
</evidence>
<evidence type="ECO:0000256" key="4">
    <source>
        <dbReference type="ARBA" id="ARBA00023143"/>
    </source>
</evidence>
<keyword evidence="8" id="KW-0969">Cilium</keyword>
<evidence type="ECO:0000256" key="2">
    <source>
        <dbReference type="ARBA" id="ARBA00009677"/>
    </source>
</evidence>
<gene>
    <name evidence="8" type="ordered locus">Clocel_1711</name>
</gene>
<dbReference type="Pfam" id="PF00460">
    <property type="entry name" value="Flg_bb_rod"/>
    <property type="match status" value="1"/>
</dbReference>
<dbReference type="InterPro" id="IPR001444">
    <property type="entry name" value="Flag_bb_rod_N"/>
</dbReference>
<dbReference type="PANTHER" id="PTHR30435">
    <property type="entry name" value="FLAGELLAR PROTEIN"/>
    <property type="match status" value="1"/>
</dbReference>
<dbReference type="eggNOG" id="COG1815">
    <property type="taxonomic scope" value="Bacteria"/>
</dbReference>
<proteinExistence type="inferred from homology"/>
<dbReference type="OrthoDB" id="9792068at2"/>
<dbReference type="NCBIfam" id="TIGR01396">
    <property type="entry name" value="FlgB"/>
    <property type="match status" value="1"/>
</dbReference>
<evidence type="ECO:0000256" key="3">
    <source>
        <dbReference type="ARBA" id="ARBA00014376"/>
    </source>
</evidence>
<dbReference type="HOGENOM" id="CLU_125463_3_1_9"/>
<dbReference type="PIRSF" id="PIRSF002889">
    <property type="entry name" value="Rod_FlgB"/>
    <property type="match status" value="1"/>
</dbReference>
<comment type="function">
    <text evidence="5 6">Structural component of flagellum, the bacterial motility apparatus. Part of the rod structure of flagellar basal body.</text>
</comment>
<name>D9SKF9_CLOC7</name>
<evidence type="ECO:0000256" key="1">
    <source>
        <dbReference type="ARBA" id="ARBA00004117"/>
    </source>
</evidence>
<dbReference type="EMBL" id="CP002160">
    <property type="protein sequence ID" value="ADL51455.1"/>
    <property type="molecule type" value="Genomic_DNA"/>
</dbReference>
<dbReference type="GO" id="GO:0071978">
    <property type="term" value="P:bacterial-type flagellum-dependent swarming motility"/>
    <property type="evidence" value="ECO:0007669"/>
    <property type="project" value="TreeGrafter"/>
</dbReference>
<sequence>MTNLSTSSYDLIKKDLDAVAIRNRVVANNIANINTKGFKRQYVSFEEQLKKSVKDIELKTTDRRHLSDGTTYGSAVVKKDTKTSVREDGNNVDMDIEMMELSSNQLLNEALVSNLNSRYNMTRSVINGK</sequence>
<dbReference type="RefSeq" id="WP_010077333.1">
    <property type="nucleotide sequence ID" value="NC_014393.1"/>
</dbReference>
<dbReference type="STRING" id="573061.Clocel_1711"/>
<keyword evidence="9" id="KW-1185">Reference proteome</keyword>
<keyword evidence="4 6" id="KW-0975">Bacterial flagellum</keyword>
<dbReference type="NCBIfam" id="NF009266">
    <property type="entry name" value="PRK12623.1"/>
    <property type="match status" value="1"/>
</dbReference>
<dbReference type="Proteomes" id="UP000002730">
    <property type="component" value="Chromosome"/>
</dbReference>
<dbReference type="AlphaFoldDB" id="D9SKF9"/>
<keyword evidence="8" id="KW-0282">Flagellum</keyword>
<comment type="subcellular location">
    <subcellularLocation>
        <location evidence="1 6">Bacterial flagellum basal body</location>
    </subcellularLocation>
</comment>
<comment type="similarity">
    <text evidence="2 6">Belongs to the flagella basal body rod proteins family.</text>
</comment>
<dbReference type="GO" id="GO:0030694">
    <property type="term" value="C:bacterial-type flagellum basal body, rod"/>
    <property type="evidence" value="ECO:0007669"/>
    <property type="project" value="InterPro"/>
</dbReference>
<dbReference type="KEGG" id="ccb:Clocel_1711"/>
<evidence type="ECO:0000313" key="8">
    <source>
        <dbReference type="EMBL" id="ADL51455.1"/>
    </source>
</evidence>
<protein>
    <recommendedName>
        <fullName evidence="3 6">Flagellar basal body rod protein FlgB</fullName>
    </recommendedName>
</protein>
<evidence type="ECO:0000256" key="5">
    <source>
        <dbReference type="ARBA" id="ARBA00024934"/>
    </source>
</evidence>
<organism evidence="8 9">
    <name type="scientific">Clostridium cellulovorans (strain ATCC 35296 / DSM 3052 / OCM 3 / 743B)</name>
    <dbReference type="NCBI Taxonomy" id="573061"/>
    <lineage>
        <taxon>Bacteria</taxon>
        <taxon>Bacillati</taxon>
        <taxon>Bacillota</taxon>
        <taxon>Clostridia</taxon>
        <taxon>Eubacteriales</taxon>
        <taxon>Clostridiaceae</taxon>
        <taxon>Clostridium</taxon>
    </lineage>
</organism>
<comment type="subunit">
    <text evidence="6">The basal body constitutes a major portion of the flagellar organelle and consists of a number of rings mounted on a central rod.</text>
</comment>
<dbReference type="InterPro" id="IPR006300">
    <property type="entry name" value="FlgB"/>
</dbReference>
<dbReference type="PANTHER" id="PTHR30435:SF12">
    <property type="entry name" value="FLAGELLAR BASAL BODY ROD PROTEIN FLGB"/>
    <property type="match status" value="1"/>
</dbReference>
<keyword evidence="8" id="KW-0966">Cell projection</keyword>
<feature type="domain" description="Flagellar basal body rod protein N-terminal" evidence="7">
    <location>
        <begin position="21"/>
        <end position="39"/>
    </location>
</feature>
<accession>D9SKF9</accession>
<evidence type="ECO:0000256" key="6">
    <source>
        <dbReference type="PIRNR" id="PIRNR002889"/>
    </source>
</evidence>
<reference evidence="8 9" key="1">
    <citation type="submission" date="2010-08" db="EMBL/GenBank/DDBJ databases">
        <title>Complete sequence of Clostridium cellulovorans 743B.</title>
        <authorList>
            <consortium name="US DOE Joint Genome Institute"/>
            <person name="Lucas S."/>
            <person name="Copeland A."/>
            <person name="Lapidus A."/>
            <person name="Cheng J.-F."/>
            <person name="Bruce D."/>
            <person name="Goodwin L."/>
            <person name="Pitluck S."/>
            <person name="Chertkov O."/>
            <person name="Detter J.C."/>
            <person name="Han C."/>
            <person name="Tapia R."/>
            <person name="Land M."/>
            <person name="Hauser L."/>
            <person name="Chang Y.-J."/>
            <person name="Jeffries C."/>
            <person name="Kyrpides N."/>
            <person name="Ivanova N."/>
            <person name="Mikhailova N."/>
            <person name="Hemme C.L."/>
            <person name="Woyke T."/>
        </authorList>
    </citation>
    <scope>NUCLEOTIDE SEQUENCE [LARGE SCALE GENOMIC DNA]</scope>
    <source>
        <strain evidence="9">ATCC 35296 / DSM 3052 / OCM 3 / 743B</strain>
    </source>
</reference>
<evidence type="ECO:0000313" key="9">
    <source>
        <dbReference type="Proteomes" id="UP000002730"/>
    </source>
</evidence>